<feature type="domain" description="Guanylate cyclase" evidence="1">
    <location>
        <begin position="278"/>
        <end position="385"/>
    </location>
</feature>
<dbReference type="PANTHER" id="PTHR43433">
    <property type="entry name" value="HYDROLASE, ALPHA/BETA FOLD FAMILY PROTEIN"/>
    <property type="match status" value="1"/>
</dbReference>
<dbReference type="PROSITE" id="PS00380">
    <property type="entry name" value="RHODANESE_1"/>
    <property type="match status" value="1"/>
</dbReference>
<dbReference type="Pfam" id="PF12146">
    <property type="entry name" value="Hydrolase_4"/>
    <property type="match status" value="1"/>
</dbReference>
<dbReference type="Pfam" id="PF00211">
    <property type="entry name" value="Guanylate_cyc"/>
    <property type="match status" value="1"/>
</dbReference>
<evidence type="ECO:0000259" key="1">
    <source>
        <dbReference type="PROSITE" id="PS50125"/>
    </source>
</evidence>
<gene>
    <name evidence="2" type="ORF">AB8Z38_24605</name>
</gene>
<dbReference type="GO" id="GO:0004016">
    <property type="term" value="F:adenylate cyclase activity"/>
    <property type="evidence" value="ECO:0007669"/>
    <property type="project" value="UniProtKB-ARBA"/>
</dbReference>
<keyword evidence="2" id="KW-0378">Hydrolase</keyword>
<dbReference type="InterPro" id="IPR029058">
    <property type="entry name" value="AB_hydrolase_fold"/>
</dbReference>
<organism evidence="2">
    <name type="scientific">Bradyrhizobium sp. LLZ17</name>
    <dbReference type="NCBI Taxonomy" id="3239388"/>
    <lineage>
        <taxon>Bacteria</taxon>
        <taxon>Pseudomonadati</taxon>
        <taxon>Pseudomonadota</taxon>
        <taxon>Alphaproteobacteria</taxon>
        <taxon>Hyphomicrobiales</taxon>
        <taxon>Nitrobacteraceae</taxon>
        <taxon>Bradyrhizobium</taxon>
    </lineage>
</organism>
<dbReference type="GO" id="GO:0035556">
    <property type="term" value="P:intracellular signal transduction"/>
    <property type="evidence" value="ECO:0007669"/>
    <property type="project" value="InterPro"/>
</dbReference>
<dbReference type="AlphaFoldDB" id="A0AB39XFK5"/>
<protein>
    <submittedName>
        <fullName evidence="2">Alpha/beta fold hydrolase</fullName>
    </submittedName>
</protein>
<dbReference type="InterPro" id="IPR000073">
    <property type="entry name" value="AB_hydrolase_1"/>
</dbReference>
<dbReference type="InterPro" id="IPR029787">
    <property type="entry name" value="Nucleotide_cyclase"/>
</dbReference>
<dbReference type="PROSITE" id="PS50125">
    <property type="entry name" value="GUANYLATE_CYCLASE_2"/>
    <property type="match status" value="1"/>
</dbReference>
<dbReference type="GO" id="GO:0016787">
    <property type="term" value="F:hydrolase activity"/>
    <property type="evidence" value="ECO:0007669"/>
    <property type="project" value="UniProtKB-KW"/>
</dbReference>
<dbReference type="SMART" id="SM00044">
    <property type="entry name" value="CYCc"/>
    <property type="match status" value="1"/>
</dbReference>
<dbReference type="InterPro" id="IPR022742">
    <property type="entry name" value="Hydrolase_4"/>
</dbReference>
<dbReference type="CDD" id="cd07302">
    <property type="entry name" value="CHD"/>
    <property type="match status" value="1"/>
</dbReference>
<dbReference type="GO" id="GO:0009190">
    <property type="term" value="P:cyclic nucleotide biosynthetic process"/>
    <property type="evidence" value="ECO:0007669"/>
    <property type="project" value="InterPro"/>
</dbReference>
<dbReference type="InterPro" id="IPR001054">
    <property type="entry name" value="A/G_cyclase"/>
</dbReference>
<name>A0AB39XFK5_9BRAD</name>
<proteinExistence type="predicted"/>
<dbReference type="GO" id="GO:0004792">
    <property type="term" value="F:thiosulfate-cyanide sulfurtransferase activity"/>
    <property type="evidence" value="ECO:0007669"/>
    <property type="project" value="InterPro"/>
</dbReference>
<dbReference type="RefSeq" id="WP_369720340.1">
    <property type="nucleotide sequence ID" value="NZ_CP165734.1"/>
</dbReference>
<dbReference type="SUPFAM" id="SSF55073">
    <property type="entry name" value="Nucleotide cyclase"/>
    <property type="match status" value="1"/>
</dbReference>
<dbReference type="Gene3D" id="3.40.50.1820">
    <property type="entry name" value="alpha/beta hydrolase"/>
    <property type="match status" value="1"/>
</dbReference>
<dbReference type="EMBL" id="CP165734">
    <property type="protein sequence ID" value="XDV55901.1"/>
    <property type="molecule type" value="Genomic_DNA"/>
</dbReference>
<dbReference type="SUPFAM" id="SSF53474">
    <property type="entry name" value="alpha/beta-Hydrolases"/>
    <property type="match status" value="1"/>
</dbReference>
<evidence type="ECO:0000313" key="2">
    <source>
        <dbReference type="EMBL" id="XDV55901.1"/>
    </source>
</evidence>
<reference evidence="2" key="1">
    <citation type="submission" date="2024-08" db="EMBL/GenBank/DDBJ databases">
        <authorList>
            <person name="Chaddad Z."/>
            <person name="Lamrabet M."/>
            <person name="Bouhnik O."/>
            <person name="Alami S."/>
            <person name="Wipf D."/>
            <person name="Courty P.E."/>
            <person name="Missbah El Idrissi M."/>
        </authorList>
    </citation>
    <scope>NUCLEOTIDE SEQUENCE</scope>
    <source>
        <strain evidence="2">LLZ17</strain>
    </source>
</reference>
<accession>A0AB39XFK5</accession>
<dbReference type="PANTHER" id="PTHR43433:SF8">
    <property type="entry name" value="BIFUNCTIONAL LIPASE_ADENYLATE CYCLASE LIPJ"/>
    <property type="match status" value="1"/>
</dbReference>
<sequence>MNIAYQVMGDGPVDLILVPGMITHVEFLHELPGYTDFLRRLAAFARVITFDKSGQGLSDRYLGMPSFEQRVDDVRAVMEAVGSTRAILLGCSEGGPISIVFAATFPERVSHLVLFGSFARFSSAQGYPFRPSADEIVARVDDLWAGGWGTGVTVRHFLPSYASNTDVVQQYAKLERLAFSPGALKMAARYNIEIDVRTILPAIRVPTLVLHRQADVMSIDNGKFLASHIPGAKFVAYADCSDHLIFPGDQLRLCGDIEEFVTGHREATAPDFDRVLATVLFADIVGSTRQAAEMGDQAWRRMLDEHDKTAQRIVIQHRGNLVKTTGDGILATFDGPGRAIRCALAFEAATRRLGLPVRAGLHTGEIELRNGDIGGIAVHAAARVMAEAGSNEVLVSRVVTDLVAGAGLKFSDRGTHTLKGLPGAWDLFAASV</sequence>
<dbReference type="InterPro" id="IPR001307">
    <property type="entry name" value="Thiosulphate_STrfase_CS"/>
</dbReference>
<dbReference type="InterPro" id="IPR050471">
    <property type="entry name" value="AB_hydrolase"/>
</dbReference>
<dbReference type="Gene3D" id="3.30.70.1230">
    <property type="entry name" value="Nucleotide cyclase"/>
    <property type="match status" value="1"/>
</dbReference>
<dbReference type="PRINTS" id="PR00111">
    <property type="entry name" value="ABHYDROLASE"/>
</dbReference>